<dbReference type="OrthoDB" id="4142200at2759"/>
<evidence type="ECO:0000256" key="2">
    <source>
        <dbReference type="ARBA" id="ARBA00010992"/>
    </source>
</evidence>
<dbReference type="InterPro" id="IPR050360">
    <property type="entry name" value="MFS_Sugar_Transporters"/>
</dbReference>
<comment type="similarity">
    <text evidence="2 7">Belongs to the major facilitator superfamily. Sugar transporter (TC 2.A.1.1) family.</text>
</comment>
<evidence type="ECO:0000256" key="1">
    <source>
        <dbReference type="ARBA" id="ARBA00004141"/>
    </source>
</evidence>
<proteinExistence type="inferred from homology"/>
<evidence type="ECO:0000256" key="6">
    <source>
        <dbReference type="ARBA" id="ARBA00023136"/>
    </source>
</evidence>
<dbReference type="Gene3D" id="1.20.1250.20">
    <property type="entry name" value="MFS general substrate transporter like domains"/>
    <property type="match status" value="1"/>
</dbReference>
<dbReference type="InterPro" id="IPR020846">
    <property type="entry name" value="MFS_dom"/>
</dbReference>
<dbReference type="Pfam" id="PF00083">
    <property type="entry name" value="Sugar_tr"/>
    <property type="match status" value="1"/>
</dbReference>
<dbReference type="AlphaFoldDB" id="A0A8H7UKH4"/>
<keyword evidence="5 8" id="KW-1133">Transmembrane helix</keyword>
<evidence type="ECO:0000256" key="4">
    <source>
        <dbReference type="ARBA" id="ARBA00022692"/>
    </source>
</evidence>
<dbReference type="InterPro" id="IPR005829">
    <property type="entry name" value="Sugar_transporter_CS"/>
</dbReference>
<organism evidence="10 11">
    <name type="scientific">Umbelopsis vinacea</name>
    <dbReference type="NCBI Taxonomy" id="44442"/>
    <lineage>
        <taxon>Eukaryota</taxon>
        <taxon>Fungi</taxon>
        <taxon>Fungi incertae sedis</taxon>
        <taxon>Mucoromycota</taxon>
        <taxon>Mucoromycotina</taxon>
        <taxon>Umbelopsidomycetes</taxon>
        <taxon>Umbelopsidales</taxon>
        <taxon>Umbelopsidaceae</taxon>
        <taxon>Umbelopsis</taxon>
    </lineage>
</organism>
<dbReference type="Proteomes" id="UP000612746">
    <property type="component" value="Unassembled WGS sequence"/>
</dbReference>
<keyword evidence="3 7" id="KW-0813">Transport</keyword>
<feature type="transmembrane region" description="Helical" evidence="8">
    <location>
        <begin position="129"/>
        <end position="150"/>
    </location>
</feature>
<evidence type="ECO:0000259" key="9">
    <source>
        <dbReference type="PROSITE" id="PS50850"/>
    </source>
</evidence>
<feature type="domain" description="Major facilitator superfamily (MFS) profile" evidence="9">
    <location>
        <begin position="30"/>
        <end position="479"/>
    </location>
</feature>
<reference evidence="10" key="1">
    <citation type="submission" date="2020-12" db="EMBL/GenBank/DDBJ databases">
        <title>Metabolic potential, ecology and presence of endohyphal bacteria is reflected in genomic diversity of Mucoromycotina.</title>
        <authorList>
            <person name="Muszewska A."/>
            <person name="Okrasinska A."/>
            <person name="Steczkiewicz K."/>
            <person name="Drgas O."/>
            <person name="Orlowska M."/>
            <person name="Perlinska-Lenart U."/>
            <person name="Aleksandrzak-Piekarczyk T."/>
            <person name="Szatraj K."/>
            <person name="Zielenkiewicz U."/>
            <person name="Pilsyk S."/>
            <person name="Malc E."/>
            <person name="Mieczkowski P."/>
            <person name="Kruszewska J.S."/>
            <person name="Biernat P."/>
            <person name="Pawlowska J."/>
        </authorList>
    </citation>
    <scope>NUCLEOTIDE SEQUENCE</scope>
    <source>
        <strain evidence="10">WA0000051536</strain>
    </source>
</reference>
<comment type="subcellular location">
    <subcellularLocation>
        <location evidence="1">Membrane</location>
        <topology evidence="1">Multi-pass membrane protein</topology>
    </subcellularLocation>
</comment>
<feature type="transmembrane region" description="Helical" evidence="8">
    <location>
        <begin position="282"/>
        <end position="303"/>
    </location>
</feature>
<evidence type="ECO:0000313" key="11">
    <source>
        <dbReference type="Proteomes" id="UP000612746"/>
    </source>
</evidence>
<feature type="transmembrane region" description="Helical" evidence="8">
    <location>
        <begin position="315"/>
        <end position="340"/>
    </location>
</feature>
<dbReference type="GO" id="GO:0016020">
    <property type="term" value="C:membrane"/>
    <property type="evidence" value="ECO:0007669"/>
    <property type="project" value="UniProtKB-SubCell"/>
</dbReference>
<sequence>MPGSSESLKSSDIILNASKNKGWRKSVYIAATLAAVGGFVCGYDTGAVAGIMYMPTFRDSFPELASDDQFVYLEGLLVAFMLMTAALGAFASGPICDYIGRKRAIILGSYVFSLGILFEIIGFKFGLLLTGRLVAGFGNGLMTNAVPLYHSEIAPPDIRGRLVSLFTVMSSFGQVVGYFVTFGTSYLTTSWGWRAPWLIQLIVCVVLGTAVLFLPFSPRWLIDIGREDEGLAVIAELQEASIDDPAVRAEFDEIKTELDAEKAMGKRTYSELFHRGNRKRTFIAFFIAIATSFTGIDAILYYGPAIFVDAGLSDVSSAIAASGGTGIVSFFATIVSLIFIDKWGRKFLFILGAVVMGISMFITGAMFQVYAYIDDTTGEIVMTNVYASNTIMAFIFIFMAAFSLTWGVASYVYPAEIFNMRCRAKGLGLTYGLNWAFSILVTYCMPLFMASTLSGAYFFFGACCAVMTVVIFFIPETRNRTLESMEEIFHA</sequence>
<evidence type="ECO:0000313" key="10">
    <source>
        <dbReference type="EMBL" id="KAG2186500.1"/>
    </source>
</evidence>
<dbReference type="FunFam" id="1.20.1250.20:FF:000134">
    <property type="entry name" value="MFS sugar transporter protein"/>
    <property type="match status" value="1"/>
</dbReference>
<keyword evidence="4 8" id="KW-0812">Transmembrane</keyword>
<dbReference type="PROSITE" id="PS50850">
    <property type="entry name" value="MFS"/>
    <property type="match status" value="1"/>
</dbReference>
<evidence type="ECO:0000256" key="7">
    <source>
        <dbReference type="RuleBase" id="RU003346"/>
    </source>
</evidence>
<name>A0A8H7UKH4_9FUNG</name>
<feature type="transmembrane region" description="Helical" evidence="8">
    <location>
        <begin position="27"/>
        <end position="51"/>
    </location>
</feature>
<dbReference type="PRINTS" id="PR00171">
    <property type="entry name" value="SUGRTRNSPORT"/>
</dbReference>
<dbReference type="InterPro" id="IPR036259">
    <property type="entry name" value="MFS_trans_sf"/>
</dbReference>
<feature type="transmembrane region" description="Helical" evidence="8">
    <location>
        <begin position="104"/>
        <end position="123"/>
    </location>
</feature>
<comment type="caution">
    <text evidence="10">The sequence shown here is derived from an EMBL/GenBank/DDBJ whole genome shotgun (WGS) entry which is preliminary data.</text>
</comment>
<evidence type="ECO:0000256" key="3">
    <source>
        <dbReference type="ARBA" id="ARBA00022448"/>
    </source>
</evidence>
<accession>A0A8H7UKH4</accession>
<dbReference type="InterPro" id="IPR003663">
    <property type="entry name" value="Sugar/inositol_transpt"/>
</dbReference>
<dbReference type="SUPFAM" id="SSF103473">
    <property type="entry name" value="MFS general substrate transporter"/>
    <property type="match status" value="1"/>
</dbReference>
<dbReference type="EMBL" id="JAEPRA010000004">
    <property type="protein sequence ID" value="KAG2186500.1"/>
    <property type="molecule type" value="Genomic_DNA"/>
</dbReference>
<feature type="transmembrane region" description="Helical" evidence="8">
    <location>
        <begin position="197"/>
        <end position="216"/>
    </location>
</feature>
<feature type="transmembrane region" description="Helical" evidence="8">
    <location>
        <begin position="426"/>
        <end position="449"/>
    </location>
</feature>
<dbReference type="InterPro" id="IPR005828">
    <property type="entry name" value="MFS_sugar_transport-like"/>
</dbReference>
<dbReference type="PROSITE" id="PS00216">
    <property type="entry name" value="SUGAR_TRANSPORT_1"/>
    <property type="match status" value="1"/>
</dbReference>
<feature type="transmembrane region" description="Helical" evidence="8">
    <location>
        <begin position="391"/>
        <end position="414"/>
    </location>
</feature>
<dbReference type="PANTHER" id="PTHR48022:SF2">
    <property type="entry name" value="PLASTIDIC GLUCOSE TRANSPORTER 4"/>
    <property type="match status" value="1"/>
</dbReference>
<feature type="transmembrane region" description="Helical" evidence="8">
    <location>
        <begin position="71"/>
        <end position="92"/>
    </location>
</feature>
<feature type="transmembrane region" description="Helical" evidence="8">
    <location>
        <begin position="455"/>
        <end position="475"/>
    </location>
</feature>
<dbReference type="PANTHER" id="PTHR48022">
    <property type="entry name" value="PLASTIDIC GLUCOSE TRANSPORTER 4"/>
    <property type="match status" value="1"/>
</dbReference>
<protein>
    <recommendedName>
        <fullName evidence="9">Major facilitator superfamily (MFS) profile domain-containing protein</fullName>
    </recommendedName>
</protein>
<evidence type="ECO:0000256" key="8">
    <source>
        <dbReference type="SAM" id="Phobius"/>
    </source>
</evidence>
<keyword evidence="6 8" id="KW-0472">Membrane</keyword>
<dbReference type="PROSITE" id="PS00217">
    <property type="entry name" value="SUGAR_TRANSPORT_2"/>
    <property type="match status" value="1"/>
</dbReference>
<evidence type="ECO:0000256" key="5">
    <source>
        <dbReference type="ARBA" id="ARBA00022989"/>
    </source>
</evidence>
<dbReference type="NCBIfam" id="TIGR00879">
    <property type="entry name" value="SP"/>
    <property type="match status" value="1"/>
</dbReference>
<gene>
    <name evidence="10" type="ORF">INT44_002722</name>
</gene>
<keyword evidence="11" id="KW-1185">Reference proteome</keyword>
<feature type="transmembrane region" description="Helical" evidence="8">
    <location>
        <begin position="347"/>
        <end position="371"/>
    </location>
</feature>
<dbReference type="GO" id="GO:0005351">
    <property type="term" value="F:carbohydrate:proton symporter activity"/>
    <property type="evidence" value="ECO:0007669"/>
    <property type="project" value="TreeGrafter"/>
</dbReference>
<feature type="transmembrane region" description="Helical" evidence="8">
    <location>
        <begin position="162"/>
        <end position="185"/>
    </location>
</feature>